<dbReference type="OrthoDB" id="252722at2759"/>
<keyword evidence="12" id="KW-1185">Reference proteome</keyword>
<dbReference type="PROSITE" id="PS51125">
    <property type="entry name" value="NHL"/>
    <property type="match status" value="1"/>
</dbReference>
<evidence type="ECO:0000256" key="2">
    <source>
        <dbReference type="ARBA" id="ARBA00022723"/>
    </source>
</evidence>
<evidence type="ECO:0000313" key="12">
    <source>
        <dbReference type="Proteomes" id="UP000887568"/>
    </source>
</evidence>
<evidence type="ECO:0000259" key="10">
    <source>
        <dbReference type="PROSITE" id="PS50119"/>
    </source>
</evidence>
<dbReference type="InterPro" id="IPR000315">
    <property type="entry name" value="Znf_B-box"/>
</dbReference>
<evidence type="ECO:0000256" key="7">
    <source>
        <dbReference type="PROSITE-ProRule" id="PRU00504"/>
    </source>
</evidence>
<dbReference type="SMART" id="SM00184">
    <property type="entry name" value="RING"/>
    <property type="match status" value="1"/>
</dbReference>
<dbReference type="InterPro" id="IPR017907">
    <property type="entry name" value="Znf_RING_CS"/>
</dbReference>
<evidence type="ECO:0000256" key="4">
    <source>
        <dbReference type="ARBA" id="ARBA00022771"/>
    </source>
</evidence>
<dbReference type="InterPro" id="IPR011042">
    <property type="entry name" value="6-blade_b-propeller_TolB-like"/>
</dbReference>
<dbReference type="CDD" id="cd05819">
    <property type="entry name" value="NHL"/>
    <property type="match status" value="1"/>
</dbReference>
<evidence type="ECO:0000256" key="6">
    <source>
        <dbReference type="PROSITE-ProRule" id="PRU00024"/>
    </source>
</evidence>
<dbReference type="Gene3D" id="3.30.40.10">
    <property type="entry name" value="Zinc/RING finger domain, C3HC4 (zinc finger)"/>
    <property type="match status" value="1"/>
</dbReference>
<name>A0A913ZUI4_PATMI</name>
<dbReference type="InterPro" id="IPR047153">
    <property type="entry name" value="TRIM45/56/19-like"/>
</dbReference>
<evidence type="ECO:0000256" key="3">
    <source>
        <dbReference type="ARBA" id="ARBA00022737"/>
    </source>
</evidence>
<dbReference type="Gene3D" id="2.120.10.30">
    <property type="entry name" value="TolB, C-terminal domain"/>
    <property type="match status" value="1"/>
</dbReference>
<dbReference type="SUPFAM" id="SSF101898">
    <property type="entry name" value="NHL repeat"/>
    <property type="match status" value="1"/>
</dbReference>
<organism evidence="11 12">
    <name type="scientific">Patiria miniata</name>
    <name type="common">Bat star</name>
    <name type="synonym">Asterina miniata</name>
    <dbReference type="NCBI Taxonomy" id="46514"/>
    <lineage>
        <taxon>Eukaryota</taxon>
        <taxon>Metazoa</taxon>
        <taxon>Echinodermata</taxon>
        <taxon>Eleutherozoa</taxon>
        <taxon>Asterozoa</taxon>
        <taxon>Asteroidea</taxon>
        <taxon>Valvatacea</taxon>
        <taxon>Valvatida</taxon>
        <taxon>Asterinidae</taxon>
        <taxon>Patiria</taxon>
    </lineage>
</organism>
<keyword evidence="4 6" id="KW-0863">Zinc-finger</keyword>
<protein>
    <submittedName>
        <fullName evidence="11">Uncharacterized protein</fullName>
    </submittedName>
</protein>
<feature type="domain" description="B box-type" evidence="10">
    <location>
        <begin position="168"/>
        <end position="211"/>
    </location>
</feature>
<keyword evidence="2" id="KW-0479">Metal-binding</keyword>
<dbReference type="Gene3D" id="3.30.160.60">
    <property type="entry name" value="Classic Zinc Finger"/>
    <property type="match status" value="1"/>
</dbReference>
<dbReference type="PANTHER" id="PTHR25462">
    <property type="entry name" value="BONUS, ISOFORM C-RELATED"/>
    <property type="match status" value="1"/>
</dbReference>
<keyword evidence="8" id="KW-0175">Coiled coil</keyword>
<dbReference type="InterPro" id="IPR001841">
    <property type="entry name" value="Znf_RING"/>
</dbReference>
<feature type="domain" description="B box-type" evidence="10">
    <location>
        <begin position="102"/>
        <end position="149"/>
    </location>
</feature>
<dbReference type="SMART" id="SM00336">
    <property type="entry name" value="BBOX"/>
    <property type="match status" value="2"/>
</dbReference>
<dbReference type="AlphaFoldDB" id="A0A913ZUI4"/>
<evidence type="ECO:0000259" key="9">
    <source>
        <dbReference type="PROSITE" id="PS50089"/>
    </source>
</evidence>
<dbReference type="RefSeq" id="XP_038055129.1">
    <property type="nucleotide sequence ID" value="XM_038199201.1"/>
</dbReference>
<dbReference type="InterPro" id="IPR027370">
    <property type="entry name" value="Znf-RING_euk"/>
</dbReference>
<keyword evidence="5" id="KW-0862">Zinc</keyword>
<feature type="domain" description="RING-type" evidence="9">
    <location>
        <begin position="20"/>
        <end position="64"/>
    </location>
</feature>
<keyword evidence="1" id="KW-0597">Phosphoprotein</keyword>
<dbReference type="OMA" id="EMSICAR"/>
<feature type="coiled-coil region" evidence="8">
    <location>
        <begin position="262"/>
        <end position="325"/>
    </location>
</feature>
<reference evidence="11" key="1">
    <citation type="submission" date="2022-11" db="UniProtKB">
        <authorList>
            <consortium name="EnsemblMetazoa"/>
        </authorList>
    </citation>
    <scope>IDENTIFICATION</scope>
</reference>
<evidence type="ECO:0000313" key="11">
    <source>
        <dbReference type="EnsemblMetazoa" id="XP_038055129.1"/>
    </source>
</evidence>
<dbReference type="PROSITE" id="PS00518">
    <property type="entry name" value="ZF_RING_1"/>
    <property type="match status" value="1"/>
</dbReference>
<sequence length="646" mass="72673">MAEAATKIALGRISQSHLECPICRCRYTDPKILDCLHTFCLNCLDKLVSGEQQQQNKISCPLCRQLTDIPDAGLQSLQNCFFLKSLVDEFSKQELLLGHTSVQIPTCQQCDEGLEAVARCQDCDENICRKCQEAHGRWKRTKNHQVVTVESLMNHTGGPLIEVRKTDSQAPKCRTHPDYRVCFYCSTCEMSICARCAAVEHRTDEHKYSEIADVVGSLRKDVDEALLMFEDCRERFQVAHRSTEHARDRLKMMVERACQAISAKEEEEIAKIREKSRSLREKVAEIGRGRDDKYEEVLARNREEMERADRVVKTVTELMQEAEKDELLDLKPKIMHNLESQGEVQFEPVPYELSYIGVKCQDVVSDVDLAQIVQEEKWKLKEEFGKKGDGQGEFKGATGVGCLKDGGIAVTDTKHQRLTMLTSTGACKHTLSHAKEGLFKLKAPYSVAVTCDDLLLITDVDKVKVFDSELQLQHQFVPSKEDPDCRLKSYLSGISVDTKNRVAVADSGRKVISVHNLDGSLITTVPNDMIHGYISFSREDCLVFTNYHERRLLCVDLKGNKVFDVGTSVGRKSAKPIGVCCDEAGDIYVSTHYGQTGSCEIHHYDPEGMYIGRVARGLFNPFAMAFATDGNLVVADMHSVKIFHRA</sequence>
<dbReference type="SUPFAM" id="SSF57850">
    <property type="entry name" value="RING/U-box"/>
    <property type="match status" value="1"/>
</dbReference>
<dbReference type="Pfam" id="PF00643">
    <property type="entry name" value="zf-B_box"/>
    <property type="match status" value="1"/>
</dbReference>
<keyword evidence="3" id="KW-0677">Repeat</keyword>
<dbReference type="InterPro" id="IPR013083">
    <property type="entry name" value="Znf_RING/FYVE/PHD"/>
</dbReference>
<evidence type="ECO:0000256" key="1">
    <source>
        <dbReference type="ARBA" id="ARBA00022553"/>
    </source>
</evidence>
<proteinExistence type="predicted"/>
<dbReference type="Pfam" id="PF13445">
    <property type="entry name" value="zf-RING_UBOX"/>
    <property type="match status" value="1"/>
</dbReference>
<feature type="repeat" description="NHL" evidence="7">
    <location>
        <begin position="381"/>
        <end position="424"/>
    </location>
</feature>
<dbReference type="GeneID" id="119727348"/>
<dbReference type="SUPFAM" id="SSF57845">
    <property type="entry name" value="B-box zinc-binding domain"/>
    <property type="match status" value="1"/>
</dbReference>
<dbReference type="PROSITE" id="PS50089">
    <property type="entry name" value="ZF_RING_2"/>
    <property type="match status" value="1"/>
</dbReference>
<dbReference type="EnsemblMetazoa" id="XM_038199201.1">
    <property type="protein sequence ID" value="XP_038055129.1"/>
    <property type="gene ID" value="LOC119727348"/>
</dbReference>
<evidence type="ECO:0000256" key="8">
    <source>
        <dbReference type="SAM" id="Coils"/>
    </source>
</evidence>
<dbReference type="InterPro" id="IPR001258">
    <property type="entry name" value="NHL_repeat"/>
</dbReference>
<dbReference type="Proteomes" id="UP000887568">
    <property type="component" value="Unplaced"/>
</dbReference>
<accession>A0A913ZUI4</accession>
<dbReference type="PANTHER" id="PTHR25462:SF296">
    <property type="entry name" value="MEIOTIC P26, ISOFORM F"/>
    <property type="match status" value="1"/>
</dbReference>
<dbReference type="GO" id="GO:0008270">
    <property type="term" value="F:zinc ion binding"/>
    <property type="evidence" value="ECO:0007669"/>
    <property type="project" value="UniProtKB-KW"/>
</dbReference>
<dbReference type="PROSITE" id="PS50119">
    <property type="entry name" value="ZF_BBOX"/>
    <property type="match status" value="2"/>
</dbReference>
<evidence type="ECO:0000256" key="5">
    <source>
        <dbReference type="ARBA" id="ARBA00022833"/>
    </source>
</evidence>